<sequence>MKDFRPISCCNLLYKVISKIIANGLKTILPDFIALNQSALIKDCLLMENLLLATELVKDYHKEGISSRCAMKIDIFKAFDSVQWPFVLNILTALNLPDQFIHWINLCISTTSFSIQVNGEIADFFRSKRGLRQGCSLSPYLFVICMNMLSKLLDRAALE</sequence>
<evidence type="ECO:0000313" key="2">
    <source>
        <dbReference type="EMBL" id="KAL1207009.1"/>
    </source>
</evidence>
<organism evidence="2 3">
    <name type="scientific">Cardamine amara subsp. amara</name>
    <dbReference type="NCBI Taxonomy" id="228776"/>
    <lineage>
        <taxon>Eukaryota</taxon>
        <taxon>Viridiplantae</taxon>
        <taxon>Streptophyta</taxon>
        <taxon>Embryophyta</taxon>
        <taxon>Tracheophyta</taxon>
        <taxon>Spermatophyta</taxon>
        <taxon>Magnoliopsida</taxon>
        <taxon>eudicotyledons</taxon>
        <taxon>Gunneridae</taxon>
        <taxon>Pentapetalae</taxon>
        <taxon>rosids</taxon>
        <taxon>malvids</taxon>
        <taxon>Brassicales</taxon>
        <taxon>Brassicaceae</taxon>
        <taxon>Cardamineae</taxon>
        <taxon>Cardamine</taxon>
    </lineage>
</organism>
<evidence type="ECO:0000313" key="3">
    <source>
        <dbReference type="Proteomes" id="UP001558713"/>
    </source>
</evidence>
<reference evidence="2 3" key="1">
    <citation type="submission" date="2024-04" db="EMBL/GenBank/DDBJ databases">
        <title>Genome assembly C_amara_ONT_v2.</title>
        <authorList>
            <person name="Yant L."/>
            <person name="Moore C."/>
            <person name="Slenker M."/>
        </authorList>
    </citation>
    <scope>NUCLEOTIDE SEQUENCE [LARGE SCALE GENOMIC DNA]</scope>
    <source>
        <tissue evidence="2">Leaf</tissue>
    </source>
</reference>
<dbReference type="PANTHER" id="PTHR46890">
    <property type="entry name" value="NON-LTR RETROLELEMENT REVERSE TRANSCRIPTASE-LIKE PROTEIN-RELATED"/>
    <property type="match status" value="1"/>
</dbReference>
<dbReference type="InterPro" id="IPR000477">
    <property type="entry name" value="RT_dom"/>
</dbReference>
<dbReference type="InterPro" id="IPR052343">
    <property type="entry name" value="Retrotransposon-Effector_Assoc"/>
</dbReference>
<dbReference type="InterPro" id="IPR043502">
    <property type="entry name" value="DNA/RNA_pol_sf"/>
</dbReference>
<evidence type="ECO:0000259" key="1">
    <source>
        <dbReference type="PROSITE" id="PS50878"/>
    </source>
</evidence>
<protein>
    <submittedName>
        <fullName evidence="2">Secreted RxLR effector protein 78</fullName>
    </submittedName>
</protein>
<feature type="domain" description="Reverse transcriptase" evidence="1">
    <location>
        <begin position="1"/>
        <end position="159"/>
    </location>
</feature>
<dbReference type="Proteomes" id="UP001558713">
    <property type="component" value="Unassembled WGS sequence"/>
</dbReference>
<dbReference type="SUPFAM" id="SSF56672">
    <property type="entry name" value="DNA/RNA polymerases"/>
    <property type="match status" value="1"/>
</dbReference>
<keyword evidence="3" id="KW-1185">Reference proteome</keyword>
<dbReference type="AlphaFoldDB" id="A0ABD1AUG5"/>
<accession>A0ABD1AUG5</accession>
<dbReference type="CDD" id="cd01650">
    <property type="entry name" value="RT_nLTR_like"/>
    <property type="match status" value="1"/>
</dbReference>
<gene>
    <name evidence="2" type="ORF">V5N11_029824</name>
</gene>
<dbReference type="PANTHER" id="PTHR46890:SF48">
    <property type="entry name" value="RNA-DIRECTED DNA POLYMERASE"/>
    <property type="match status" value="1"/>
</dbReference>
<dbReference type="PROSITE" id="PS50878">
    <property type="entry name" value="RT_POL"/>
    <property type="match status" value="1"/>
</dbReference>
<dbReference type="Pfam" id="PF00078">
    <property type="entry name" value="RVT_1"/>
    <property type="match status" value="1"/>
</dbReference>
<proteinExistence type="predicted"/>
<name>A0ABD1AUG5_CARAN</name>
<comment type="caution">
    <text evidence="2">The sequence shown here is derived from an EMBL/GenBank/DDBJ whole genome shotgun (WGS) entry which is preliminary data.</text>
</comment>
<dbReference type="EMBL" id="JBANAX010000489">
    <property type="protein sequence ID" value="KAL1207009.1"/>
    <property type="molecule type" value="Genomic_DNA"/>
</dbReference>